<evidence type="ECO:0000256" key="2">
    <source>
        <dbReference type="SAM" id="SignalP"/>
    </source>
</evidence>
<feature type="transmembrane region" description="Helical" evidence="1">
    <location>
        <begin position="449"/>
        <end position="468"/>
    </location>
</feature>
<feature type="domain" description="Predicted membrane protein YciQ-like C-terminal" evidence="4">
    <location>
        <begin position="297"/>
        <end position="529"/>
    </location>
</feature>
<sequence>MQKKHFAWLLAVIALLFCFTRQTTAQAKTTNYQINNNQINVYLKKNGNAKVVQTVSYQLNANRLYLALPLNITGASSMPKISVSQNNKKLKQSDSHQRRTFTKTQTKNMVNIVSYGNYKKGTVTLKYTYTLNHLAINYKDCASINWSLITKKMGIQPKKVSVKFILPQKNVKFLRLWHHGNVGDTNTIVNNTKGTAQITSTNNPAKFSLRLRLLMPVKVTSTNTNVIKRDTRELIERYEDEQAAKIKAQNEQKKTTLNLISYGLLILTTFSFVGWFIHLLRHPLKGKAVMPDVIATFAIPKLPAEFAEVIMTDKKPTPRAFAAYLLELAANKKVTIETVPNTRNDFSIKLADKSILNNNNLLKMLFGSVGSKGKFNLKDLENFSKDEKRRKLLAENFDQWAKVTFDRARKTNYFDVKANRSAHLTAIWCLANIPLTAACVCLFLNQLYIAIPVVLVMLLSGILLSKLYSKRETYTQKGIAMRYRLLCLNQGFATIKQTVLAPLKEQVLHEELVPYSIVFGSSRNTIQALKINFPAKRLQLVFEAYYFPVFIFSDGEYAAALSEGLVNAIAPKKAAELNTEDDKAVKFKKKLFNKLREQNQQK</sequence>
<protein>
    <submittedName>
        <fullName evidence="5">Predicted membrane protein</fullName>
    </submittedName>
</protein>
<dbReference type="Proteomes" id="UP000182089">
    <property type="component" value="Unassembled WGS sequence"/>
</dbReference>
<gene>
    <name evidence="5" type="ORF">SAMN05216431_101159</name>
</gene>
<feature type="chain" id="PRO_5047232301" evidence="2">
    <location>
        <begin position="28"/>
        <end position="602"/>
    </location>
</feature>
<feature type="transmembrane region" description="Helical" evidence="1">
    <location>
        <begin position="259"/>
        <end position="280"/>
    </location>
</feature>
<evidence type="ECO:0000313" key="6">
    <source>
        <dbReference type="Proteomes" id="UP000182089"/>
    </source>
</evidence>
<keyword evidence="2" id="KW-0732">Signal</keyword>
<dbReference type="InterPro" id="IPR018702">
    <property type="entry name" value="DUF2207"/>
</dbReference>
<accession>A0ABY1A969</accession>
<feature type="signal peptide" evidence="2">
    <location>
        <begin position="1"/>
        <end position="27"/>
    </location>
</feature>
<evidence type="ECO:0000256" key="1">
    <source>
        <dbReference type="SAM" id="Phobius"/>
    </source>
</evidence>
<dbReference type="Pfam" id="PF20990">
    <property type="entry name" value="DUF2207_C"/>
    <property type="match status" value="1"/>
</dbReference>
<reference evidence="5 6" key="1">
    <citation type="submission" date="2016-10" db="EMBL/GenBank/DDBJ databases">
        <authorList>
            <person name="Varghese N."/>
            <person name="Submissions S."/>
        </authorList>
    </citation>
    <scope>NUCLEOTIDE SEQUENCE [LARGE SCALE GENOMIC DNA]</scope>
    <source>
        <strain evidence="5 6">WC1T17</strain>
    </source>
</reference>
<feature type="domain" description="DUF2207" evidence="3">
    <location>
        <begin position="34"/>
        <end position="215"/>
    </location>
</feature>
<evidence type="ECO:0000313" key="5">
    <source>
        <dbReference type="EMBL" id="SEM34291.1"/>
    </source>
</evidence>
<proteinExistence type="predicted"/>
<dbReference type="EMBL" id="FOCC01000001">
    <property type="protein sequence ID" value="SEM34291.1"/>
    <property type="molecule type" value="Genomic_DNA"/>
</dbReference>
<comment type="caution">
    <text evidence="5">The sequence shown here is derived from an EMBL/GenBank/DDBJ whole genome shotgun (WGS) entry which is preliminary data.</text>
</comment>
<dbReference type="InterPro" id="IPR048389">
    <property type="entry name" value="YciQ-like_C"/>
</dbReference>
<name>A0ABY1A969_9LACO</name>
<evidence type="ECO:0000259" key="3">
    <source>
        <dbReference type="Pfam" id="PF09972"/>
    </source>
</evidence>
<dbReference type="Pfam" id="PF09972">
    <property type="entry name" value="DUF2207"/>
    <property type="match status" value="1"/>
</dbReference>
<keyword evidence="1" id="KW-0472">Membrane</keyword>
<keyword evidence="1" id="KW-0812">Transmembrane</keyword>
<keyword evidence="1" id="KW-1133">Transmembrane helix</keyword>
<organism evidence="5 6">
    <name type="scientific">Ligilactobacillus ruminis</name>
    <dbReference type="NCBI Taxonomy" id="1623"/>
    <lineage>
        <taxon>Bacteria</taxon>
        <taxon>Bacillati</taxon>
        <taxon>Bacillota</taxon>
        <taxon>Bacilli</taxon>
        <taxon>Lactobacillales</taxon>
        <taxon>Lactobacillaceae</taxon>
        <taxon>Ligilactobacillus</taxon>
    </lineage>
</organism>
<evidence type="ECO:0000259" key="4">
    <source>
        <dbReference type="Pfam" id="PF20990"/>
    </source>
</evidence>